<feature type="coiled-coil region" evidence="1">
    <location>
        <begin position="21"/>
        <end position="98"/>
    </location>
</feature>
<name>A0A5S6R246_TRIMR</name>
<evidence type="ECO:0000313" key="4">
    <source>
        <dbReference type="WBParaSite" id="TMUE_3000013232.1"/>
    </source>
</evidence>
<evidence type="ECO:0000256" key="1">
    <source>
        <dbReference type="SAM" id="Coils"/>
    </source>
</evidence>
<reference evidence="4" key="1">
    <citation type="submission" date="2019-12" db="UniProtKB">
        <authorList>
            <consortium name="WormBaseParasite"/>
        </authorList>
    </citation>
    <scope>IDENTIFICATION</scope>
</reference>
<keyword evidence="3" id="KW-1185">Reference proteome</keyword>
<evidence type="ECO:0000256" key="2">
    <source>
        <dbReference type="SAM" id="MobiDB-lite"/>
    </source>
</evidence>
<proteinExistence type="predicted"/>
<sequence>MFSFLSTNGGQSSGQPSPSLIKEANEHVRMMHLRIQDLEQRIREQSELLDRRDIEQRDQLKRIRIAQEAEKATYYIQYEKLEHRCEQLETLLREKEVQIAYLMHRCSFLDEAASYVPLIDQLAQCLKMSLAAPPPKVHPVRPTKSTSEEAAPMTKTIHGLSTVSEESGHVESQD</sequence>
<dbReference type="Proteomes" id="UP000046395">
    <property type="component" value="Unassembled WGS sequence"/>
</dbReference>
<keyword evidence="1" id="KW-0175">Coiled coil</keyword>
<organism evidence="3 4">
    <name type="scientific">Trichuris muris</name>
    <name type="common">Mouse whipworm</name>
    <dbReference type="NCBI Taxonomy" id="70415"/>
    <lineage>
        <taxon>Eukaryota</taxon>
        <taxon>Metazoa</taxon>
        <taxon>Ecdysozoa</taxon>
        <taxon>Nematoda</taxon>
        <taxon>Enoplea</taxon>
        <taxon>Dorylaimia</taxon>
        <taxon>Trichinellida</taxon>
        <taxon>Trichuridae</taxon>
        <taxon>Trichuris</taxon>
    </lineage>
</organism>
<dbReference type="WBParaSite" id="TMUE_3000013232.1">
    <property type="protein sequence ID" value="TMUE_3000013232.1"/>
    <property type="gene ID" value="WBGene00284920"/>
</dbReference>
<protein>
    <submittedName>
        <fullName evidence="4">RAB6-interacting golgin</fullName>
    </submittedName>
</protein>
<dbReference type="AlphaFoldDB" id="A0A5S6R246"/>
<accession>A0A5S6R246</accession>
<feature type="region of interest" description="Disordered" evidence="2">
    <location>
        <begin position="133"/>
        <end position="153"/>
    </location>
</feature>
<evidence type="ECO:0000313" key="3">
    <source>
        <dbReference type="Proteomes" id="UP000046395"/>
    </source>
</evidence>